<dbReference type="EMBL" id="FRXO01000001">
    <property type="protein sequence ID" value="SHO61352.1"/>
    <property type="molecule type" value="Genomic_DNA"/>
</dbReference>
<reference evidence="3 4" key="1">
    <citation type="submission" date="2016-12" db="EMBL/GenBank/DDBJ databases">
        <authorList>
            <person name="Song W.-J."/>
            <person name="Kurnit D.M."/>
        </authorList>
    </citation>
    <scope>NUCLEOTIDE SEQUENCE [LARGE SCALE GENOMIC DNA]</scope>
    <source>
        <strain evidence="3 4">DSM 19599</strain>
    </source>
</reference>
<dbReference type="RefSeq" id="WP_073625776.1">
    <property type="nucleotide sequence ID" value="NZ_FRXO01000001.1"/>
</dbReference>
<keyword evidence="2" id="KW-0732">Signal</keyword>
<name>A0A1M7Z978_9HYPH</name>
<evidence type="ECO:0000256" key="1">
    <source>
        <dbReference type="SAM" id="MobiDB-lite"/>
    </source>
</evidence>
<dbReference type="OrthoDB" id="7958610at2"/>
<organism evidence="3 4">
    <name type="scientific">Pseudoxanthobacter soli DSM 19599</name>
    <dbReference type="NCBI Taxonomy" id="1123029"/>
    <lineage>
        <taxon>Bacteria</taxon>
        <taxon>Pseudomonadati</taxon>
        <taxon>Pseudomonadota</taxon>
        <taxon>Alphaproteobacteria</taxon>
        <taxon>Hyphomicrobiales</taxon>
        <taxon>Segnochrobactraceae</taxon>
        <taxon>Pseudoxanthobacter</taxon>
    </lineage>
</organism>
<feature type="chain" id="PRO_5012636172" evidence="2">
    <location>
        <begin position="22"/>
        <end position="221"/>
    </location>
</feature>
<feature type="signal peptide" evidence="2">
    <location>
        <begin position="1"/>
        <end position="21"/>
    </location>
</feature>
<keyword evidence="4" id="KW-1185">Reference proteome</keyword>
<gene>
    <name evidence="3" type="ORF">SAMN02745172_00737</name>
</gene>
<dbReference type="Proteomes" id="UP000186406">
    <property type="component" value="Unassembled WGS sequence"/>
</dbReference>
<dbReference type="AlphaFoldDB" id="A0A1M7Z978"/>
<proteinExistence type="predicted"/>
<feature type="region of interest" description="Disordered" evidence="1">
    <location>
        <begin position="31"/>
        <end position="63"/>
    </location>
</feature>
<accession>A0A1M7Z978</accession>
<evidence type="ECO:0000313" key="4">
    <source>
        <dbReference type="Proteomes" id="UP000186406"/>
    </source>
</evidence>
<evidence type="ECO:0000313" key="3">
    <source>
        <dbReference type="EMBL" id="SHO61352.1"/>
    </source>
</evidence>
<sequence>MVRVLVRSLAFVLILGAPAFAAIAGSGSALAQTDPGDAGAAQANTAGSDAPPAPELLAPTPDNQVPLTPALVQRFLDSWPELSTLGDQFADQYGVDEDATDPASAFQVWAERPEAKTKIDAVLTKHGFSGLDEWAKVANSVLLAYDYDESLTDPAQIADAVREIEATPGMSRQEKDSLIAQVHKQAEDAAAGKPLDGNRAVIEPFMDRIGAVINADQGEAD</sequence>
<protein>
    <submittedName>
        <fullName evidence="3">Uncharacterized protein</fullName>
    </submittedName>
</protein>
<evidence type="ECO:0000256" key="2">
    <source>
        <dbReference type="SAM" id="SignalP"/>
    </source>
</evidence>